<dbReference type="Gene3D" id="3.40.630.30">
    <property type="match status" value="2"/>
</dbReference>
<dbReference type="Pfam" id="PF13508">
    <property type="entry name" value="Acetyltransf_7"/>
    <property type="match status" value="1"/>
</dbReference>
<name>A0A6N9HFE4_9BURK</name>
<evidence type="ECO:0000259" key="3">
    <source>
        <dbReference type="PROSITE" id="PS51186"/>
    </source>
</evidence>
<dbReference type="Proteomes" id="UP000448575">
    <property type="component" value="Unassembled WGS sequence"/>
</dbReference>
<keyword evidence="5" id="KW-1185">Reference proteome</keyword>
<comment type="caution">
    <text evidence="4">The sequence shown here is derived from an EMBL/GenBank/DDBJ whole genome shotgun (WGS) entry which is preliminary data.</text>
</comment>
<dbReference type="Pfam" id="PF00583">
    <property type="entry name" value="Acetyltransf_1"/>
    <property type="match status" value="1"/>
</dbReference>
<keyword evidence="1 4" id="KW-0808">Transferase</keyword>
<dbReference type="EMBL" id="WWCJ01000005">
    <property type="protein sequence ID" value="MYN02301.1"/>
    <property type="molecule type" value="Genomic_DNA"/>
</dbReference>
<proteinExistence type="predicted"/>
<dbReference type="InterPro" id="IPR050832">
    <property type="entry name" value="Bact_Acetyltransf"/>
</dbReference>
<dbReference type="InterPro" id="IPR000182">
    <property type="entry name" value="GNAT_dom"/>
</dbReference>
<dbReference type="PANTHER" id="PTHR43877">
    <property type="entry name" value="AMINOALKYLPHOSPHONATE N-ACETYLTRANSFERASE-RELATED-RELATED"/>
    <property type="match status" value="1"/>
</dbReference>
<keyword evidence="2" id="KW-0012">Acyltransferase</keyword>
<dbReference type="CDD" id="cd04301">
    <property type="entry name" value="NAT_SF"/>
    <property type="match status" value="1"/>
</dbReference>
<evidence type="ECO:0000256" key="1">
    <source>
        <dbReference type="ARBA" id="ARBA00022679"/>
    </source>
</evidence>
<gene>
    <name evidence="4" type="ORF">GTP41_09335</name>
</gene>
<evidence type="ECO:0000313" key="5">
    <source>
        <dbReference type="Proteomes" id="UP000448575"/>
    </source>
</evidence>
<protein>
    <submittedName>
        <fullName evidence="4">GNAT family N-acetyltransferase</fullName>
    </submittedName>
</protein>
<evidence type="ECO:0000313" key="4">
    <source>
        <dbReference type="EMBL" id="MYN02301.1"/>
    </source>
</evidence>
<feature type="domain" description="N-acetyltransferase" evidence="3">
    <location>
        <begin position="204"/>
        <end position="342"/>
    </location>
</feature>
<dbReference type="AlphaFoldDB" id="A0A6N9HFE4"/>
<evidence type="ECO:0000256" key="2">
    <source>
        <dbReference type="ARBA" id="ARBA00023315"/>
    </source>
</evidence>
<sequence length="342" mass="36866">MASAWAKGWTLTRDKASPVSTGYGCKIDLGLPDHLERHVVVDFDAPLVRELAGGLRTPGTWLKVCAAAEDVAPLLHERWQVQAPEYLMAVVLGMDTAVAPEGYRLVVSNVGAVIEVEVRDLQGELAARGRAAHNGGFATFDQIVTEPAHQRRGLGRLVMAALGNYAIAQGATLGVLVATDQGRALYQTLGWRLVSHVTAAVVRASVIEVVEDADPAFENLLGKGLEEFNLQAAGFSDQRPLCVIVRDPDSGEALGGIVGRTSLGLAFLDLFHLPASVRGTGMGTRVLQAFEDEARKRGCRNAVLYTISFQAPGFYEKNGWVKFGEVESDLEGVSRVFMKKRL</sequence>
<dbReference type="SUPFAM" id="SSF55729">
    <property type="entry name" value="Acyl-CoA N-acyltransferases (Nat)"/>
    <property type="match status" value="2"/>
</dbReference>
<accession>A0A6N9HFE4</accession>
<feature type="domain" description="N-acetyltransferase" evidence="3">
    <location>
        <begin position="62"/>
        <end position="213"/>
    </location>
</feature>
<dbReference type="InterPro" id="IPR016181">
    <property type="entry name" value="Acyl_CoA_acyltransferase"/>
</dbReference>
<reference evidence="4 5" key="1">
    <citation type="submission" date="2019-12" db="EMBL/GenBank/DDBJ databases">
        <title>Novel species isolated from a subtropical stream in China.</title>
        <authorList>
            <person name="Lu H."/>
        </authorList>
    </citation>
    <scope>NUCLEOTIDE SEQUENCE [LARGE SCALE GENOMIC DNA]</scope>
    <source>
        <strain evidence="4 5">DS3</strain>
    </source>
</reference>
<dbReference type="PANTHER" id="PTHR43877:SF2">
    <property type="entry name" value="AMINOALKYLPHOSPHONATE N-ACETYLTRANSFERASE-RELATED"/>
    <property type="match status" value="1"/>
</dbReference>
<dbReference type="PROSITE" id="PS51186">
    <property type="entry name" value="GNAT"/>
    <property type="match status" value="2"/>
</dbReference>
<dbReference type="GO" id="GO:0016747">
    <property type="term" value="F:acyltransferase activity, transferring groups other than amino-acyl groups"/>
    <property type="evidence" value="ECO:0007669"/>
    <property type="project" value="InterPro"/>
</dbReference>
<organism evidence="4 5">
    <name type="scientific">Pseudoduganella guangdongensis</name>
    <dbReference type="NCBI Taxonomy" id="2692179"/>
    <lineage>
        <taxon>Bacteria</taxon>
        <taxon>Pseudomonadati</taxon>
        <taxon>Pseudomonadota</taxon>
        <taxon>Betaproteobacteria</taxon>
        <taxon>Burkholderiales</taxon>
        <taxon>Oxalobacteraceae</taxon>
        <taxon>Telluria group</taxon>
        <taxon>Pseudoduganella</taxon>
    </lineage>
</organism>